<sequence length="81" mass="9268">RFQLLLFENHCASDGRSGLVLVNDFLTLVTSSNLNPTSEPLNADILPLISNLIPRPFGPFYPILSFLGWHIYQRELRKLTR</sequence>
<gene>
    <name evidence="1" type="ORF">SMN809_LOCUS55174</name>
</gene>
<proteinExistence type="predicted"/>
<dbReference type="AlphaFoldDB" id="A0A8S3D1W7"/>
<dbReference type="EMBL" id="CAJOBI010194263">
    <property type="protein sequence ID" value="CAF4971243.1"/>
    <property type="molecule type" value="Genomic_DNA"/>
</dbReference>
<protein>
    <submittedName>
        <fullName evidence="1">Uncharacterized protein</fullName>
    </submittedName>
</protein>
<organism evidence="1 2">
    <name type="scientific">Rotaria magnacalcarata</name>
    <dbReference type="NCBI Taxonomy" id="392030"/>
    <lineage>
        <taxon>Eukaryota</taxon>
        <taxon>Metazoa</taxon>
        <taxon>Spiralia</taxon>
        <taxon>Gnathifera</taxon>
        <taxon>Rotifera</taxon>
        <taxon>Eurotatoria</taxon>
        <taxon>Bdelloidea</taxon>
        <taxon>Philodinida</taxon>
        <taxon>Philodinidae</taxon>
        <taxon>Rotaria</taxon>
    </lineage>
</organism>
<evidence type="ECO:0000313" key="1">
    <source>
        <dbReference type="EMBL" id="CAF4971243.1"/>
    </source>
</evidence>
<name>A0A8S3D1W7_9BILA</name>
<reference evidence="1" key="1">
    <citation type="submission" date="2021-02" db="EMBL/GenBank/DDBJ databases">
        <authorList>
            <person name="Nowell W R."/>
        </authorList>
    </citation>
    <scope>NUCLEOTIDE SEQUENCE</scope>
</reference>
<accession>A0A8S3D1W7</accession>
<dbReference type="Proteomes" id="UP000676336">
    <property type="component" value="Unassembled WGS sequence"/>
</dbReference>
<feature type="non-terminal residue" evidence="1">
    <location>
        <position position="81"/>
    </location>
</feature>
<evidence type="ECO:0000313" key="2">
    <source>
        <dbReference type="Proteomes" id="UP000676336"/>
    </source>
</evidence>
<comment type="caution">
    <text evidence="1">The sequence shown here is derived from an EMBL/GenBank/DDBJ whole genome shotgun (WGS) entry which is preliminary data.</text>
</comment>
<feature type="non-terminal residue" evidence="1">
    <location>
        <position position="1"/>
    </location>
</feature>